<evidence type="ECO:0000256" key="2">
    <source>
        <dbReference type="ARBA" id="ARBA00023125"/>
    </source>
</evidence>
<evidence type="ECO:0000313" key="6">
    <source>
        <dbReference type="Proteomes" id="UP000254069"/>
    </source>
</evidence>
<dbReference type="GO" id="GO:0006355">
    <property type="term" value="P:regulation of DNA-templated transcription"/>
    <property type="evidence" value="ECO:0007669"/>
    <property type="project" value="InterPro"/>
</dbReference>
<keyword evidence="2 3" id="KW-0238">DNA-binding</keyword>
<dbReference type="SMART" id="SM00862">
    <property type="entry name" value="Trans_reg_C"/>
    <property type="match status" value="1"/>
</dbReference>
<reference evidence="5 6" key="1">
    <citation type="submission" date="2018-06" db="EMBL/GenBank/DDBJ databases">
        <authorList>
            <consortium name="Pathogen Informatics"/>
            <person name="Doyle S."/>
        </authorList>
    </citation>
    <scope>NUCLEOTIDE SEQUENCE [LARGE SCALE GENOMIC DNA]</scope>
    <source>
        <strain evidence="5 6">NCTC10738</strain>
    </source>
</reference>
<feature type="DNA-binding region" description="OmpR/PhoB-type" evidence="3">
    <location>
        <begin position="4"/>
        <end position="102"/>
    </location>
</feature>
<name>A0A380A9U0_9GAMM</name>
<comment type="similarity">
    <text evidence="1">Belongs to the TolB family.</text>
</comment>
<dbReference type="InterPro" id="IPR001867">
    <property type="entry name" value="OmpR/PhoB-type_DNA-bd"/>
</dbReference>
<dbReference type="RefSeq" id="WP_115389792.1">
    <property type="nucleotide sequence ID" value="NZ_JADZHA010000016.1"/>
</dbReference>
<dbReference type="EMBL" id="UGYO01000001">
    <property type="protein sequence ID" value="SUI76750.1"/>
    <property type="molecule type" value="Genomic_DNA"/>
</dbReference>
<dbReference type="InterPro" id="IPR011042">
    <property type="entry name" value="6-blade_b-propeller_TolB-like"/>
</dbReference>
<dbReference type="AlphaFoldDB" id="A0A380A9U0"/>
<accession>A0A380A9U0</accession>
<dbReference type="PANTHER" id="PTHR36842">
    <property type="entry name" value="PROTEIN TOLB HOMOLOG"/>
    <property type="match status" value="1"/>
</dbReference>
<dbReference type="InterPro" id="IPR036388">
    <property type="entry name" value="WH-like_DNA-bd_sf"/>
</dbReference>
<dbReference type="Pfam" id="PF07676">
    <property type="entry name" value="PD40"/>
    <property type="match status" value="2"/>
</dbReference>
<proteinExistence type="inferred from homology"/>
<dbReference type="SUPFAM" id="SSF46894">
    <property type="entry name" value="C-terminal effector domain of the bipartite response regulators"/>
    <property type="match status" value="1"/>
</dbReference>
<dbReference type="SUPFAM" id="SSF82171">
    <property type="entry name" value="DPP6 N-terminal domain-like"/>
    <property type="match status" value="1"/>
</dbReference>
<sequence length="702" mass="78774">MGRRSGYLLEDWLVDPQMSTLSREEAQVRLELRVMQVLLCLIHHANTLVSREMLIQEVWHGGIITDNAINRIIGLLRQHLQDNPREPRFIKTVPKQGYVLIAKVRETTLDDDSQDEPLPATLADAETEQKIAAGGSKWGYLGGAFGVLAAGIASWLYLAPAQENPQLELTDVAIRRLTPLTSLNGQEVDPSLSPDGSMLAFSYRELNADKWHIELMALGDRVIKTIPVVDDYSLRYPAWRHDGKALAYLAFSETQGCRIMVTELTEEGMRSRIVSQCHQTTQSTSIAWSPSNRSLFYVDAEGVEGFKRVFLLSLSDGRRQQLSQPHVVGRGDYALALSPDGHSLAVLRSINWFDTQILLFDIESGDWQNLQRVGYPLRSIAWDKGGNALVYRGEEGQLHRLQLKPRKLTRLTSVLQEINSPSANSAGRMAAVVGELFEEEIWFWSSPFDEASKPQCFVASSRRDTAGTLRHDGKELIFVSNRSGLPQLWRRDEQGTEKQLSRLSTFSHIDELSYSADDKLVAGSLNQQVFVLNPENGELKFFPQLGNVRNVSWGRSSNELLAAVSVDGRWQINSLLLDSGEQQPLLTDGFSAKYAADGTLYFTRLYKKGIWRLKQGVEELFYEQYTPHFGSSWQLASEALWLLRPNDNAMGILKIDLHTGKREGRDIPMEKVSPRLLSVTDDGQISLALLGPANTDIVEVIN</sequence>
<dbReference type="Gene3D" id="2.120.10.30">
    <property type="entry name" value="TolB, C-terminal domain"/>
    <property type="match status" value="2"/>
</dbReference>
<feature type="domain" description="OmpR/PhoB-type" evidence="4">
    <location>
        <begin position="4"/>
        <end position="102"/>
    </location>
</feature>
<dbReference type="SUPFAM" id="SSF69304">
    <property type="entry name" value="Tricorn protease N-terminal domain"/>
    <property type="match status" value="1"/>
</dbReference>
<dbReference type="PANTHER" id="PTHR36842:SF1">
    <property type="entry name" value="PROTEIN TOLB"/>
    <property type="match status" value="1"/>
</dbReference>
<dbReference type="GO" id="GO:0000160">
    <property type="term" value="P:phosphorelay signal transduction system"/>
    <property type="evidence" value="ECO:0007669"/>
    <property type="project" value="InterPro"/>
</dbReference>
<gene>
    <name evidence="5" type="primary">cadC_2</name>
    <name evidence="5" type="ORF">NCTC10738_02471</name>
</gene>
<dbReference type="GO" id="GO:0003677">
    <property type="term" value="F:DNA binding"/>
    <property type="evidence" value="ECO:0007669"/>
    <property type="project" value="UniProtKB-UniRule"/>
</dbReference>
<dbReference type="Gene3D" id="1.10.10.10">
    <property type="entry name" value="Winged helix-like DNA-binding domain superfamily/Winged helix DNA-binding domain"/>
    <property type="match status" value="1"/>
</dbReference>
<protein>
    <submittedName>
        <fullName evidence="5">Transcriptional activator CadC</fullName>
    </submittedName>
</protein>
<evidence type="ECO:0000313" key="5">
    <source>
        <dbReference type="EMBL" id="SUI76750.1"/>
    </source>
</evidence>
<dbReference type="PROSITE" id="PS51755">
    <property type="entry name" value="OMPR_PHOB"/>
    <property type="match status" value="1"/>
</dbReference>
<dbReference type="Proteomes" id="UP000254069">
    <property type="component" value="Unassembled WGS sequence"/>
</dbReference>
<dbReference type="Pfam" id="PF00486">
    <property type="entry name" value="Trans_reg_C"/>
    <property type="match status" value="1"/>
</dbReference>
<keyword evidence="6" id="KW-1185">Reference proteome</keyword>
<organism evidence="5 6">
    <name type="scientific">Shewanella algae</name>
    <dbReference type="NCBI Taxonomy" id="38313"/>
    <lineage>
        <taxon>Bacteria</taxon>
        <taxon>Pseudomonadati</taxon>
        <taxon>Pseudomonadota</taxon>
        <taxon>Gammaproteobacteria</taxon>
        <taxon>Alteromonadales</taxon>
        <taxon>Shewanellaceae</taxon>
        <taxon>Shewanella</taxon>
    </lineage>
</organism>
<dbReference type="InterPro" id="IPR011659">
    <property type="entry name" value="WD40"/>
</dbReference>
<evidence type="ECO:0000259" key="4">
    <source>
        <dbReference type="PROSITE" id="PS51755"/>
    </source>
</evidence>
<evidence type="ECO:0000256" key="1">
    <source>
        <dbReference type="ARBA" id="ARBA00009820"/>
    </source>
</evidence>
<dbReference type="CDD" id="cd00383">
    <property type="entry name" value="trans_reg_C"/>
    <property type="match status" value="1"/>
</dbReference>
<dbReference type="InterPro" id="IPR016032">
    <property type="entry name" value="Sig_transdc_resp-reg_C-effctor"/>
</dbReference>
<evidence type="ECO:0000256" key="3">
    <source>
        <dbReference type="PROSITE-ProRule" id="PRU01091"/>
    </source>
</evidence>